<evidence type="ECO:0000256" key="1">
    <source>
        <dbReference type="ARBA" id="ARBA00001255"/>
    </source>
</evidence>
<keyword evidence="6 7" id="KW-0326">Glycosidase</keyword>
<dbReference type="PANTHER" id="PTHR11452">
    <property type="entry name" value="ALPHA-GALACTOSIDASE/ALPHA-N-ACETYLGALACTOSAMINIDASE"/>
    <property type="match status" value="1"/>
</dbReference>
<evidence type="ECO:0000313" key="11">
    <source>
        <dbReference type="Proteomes" id="UP000268014"/>
    </source>
</evidence>
<name>A0A0N4X6S1_HAEPC</name>
<dbReference type="Pfam" id="PF16499">
    <property type="entry name" value="Melibiase_2"/>
    <property type="match status" value="2"/>
</dbReference>
<dbReference type="InterPro" id="IPR017853">
    <property type="entry name" value="GH"/>
</dbReference>
<reference evidence="12" key="1">
    <citation type="submission" date="2017-02" db="UniProtKB">
        <authorList>
            <consortium name="WormBaseParasite"/>
        </authorList>
    </citation>
    <scope>IDENTIFICATION</scope>
</reference>
<feature type="domain" description="Alpha galactosidase C-terminal" evidence="9">
    <location>
        <begin position="371"/>
        <end position="441"/>
    </location>
</feature>
<dbReference type="WBParaSite" id="HPLM_0002006301-mRNA-1">
    <property type="protein sequence ID" value="HPLM_0002006301-mRNA-1"/>
    <property type="gene ID" value="HPLM_0002006301"/>
</dbReference>
<comment type="subunit">
    <text evidence="7">Homodimer.</text>
</comment>
<dbReference type="SUPFAM" id="SSF51445">
    <property type="entry name" value="(Trans)glycosidases"/>
    <property type="match status" value="2"/>
</dbReference>
<dbReference type="GO" id="GO:0004557">
    <property type="term" value="F:alpha-galactosidase activity"/>
    <property type="evidence" value="ECO:0007669"/>
    <property type="project" value="UniProtKB-EC"/>
</dbReference>
<dbReference type="GO" id="GO:0009311">
    <property type="term" value="P:oligosaccharide metabolic process"/>
    <property type="evidence" value="ECO:0007669"/>
    <property type="project" value="TreeGrafter"/>
</dbReference>
<dbReference type="SUPFAM" id="SSF51011">
    <property type="entry name" value="Glycosyl hydrolase domain"/>
    <property type="match status" value="1"/>
</dbReference>
<evidence type="ECO:0000256" key="2">
    <source>
        <dbReference type="ARBA" id="ARBA00009743"/>
    </source>
</evidence>
<evidence type="ECO:0000256" key="7">
    <source>
        <dbReference type="RuleBase" id="RU361168"/>
    </source>
</evidence>
<evidence type="ECO:0000313" key="10">
    <source>
        <dbReference type="EMBL" id="VDO81123.1"/>
    </source>
</evidence>
<dbReference type="InterPro" id="IPR002241">
    <property type="entry name" value="Glyco_hydro_27"/>
</dbReference>
<dbReference type="STRING" id="6290.A0A0N4X6S1"/>
<keyword evidence="7" id="KW-1015">Disulfide bond</keyword>
<comment type="catalytic activity">
    <reaction evidence="1">
        <text>Hydrolysis of terminal, non-reducing alpha-D-galactose residues in alpha-D-galactosides, including galactose oligosaccharides, galactomannans and galactolipids.</text>
        <dbReference type="EC" id="3.2.1.22"/>
    </reaction>
</comment>
<evidence type="ECO:0000256" key="5">
    <source>
        <dbReference type="ARBA" id="ARBA00022801"/>
    </source>
</evidence>
<keyword evidence="11" id="KW-1185">Reference proteome</keyword>
<dbReference type="OrthoDB" id="5795902at2759"/>
<dbReference type="PANTHER" id="PTHR11452:SF83">
    <property type="entry name" value="ALPHA-GALACTOSIDASE"/>
    <property type="match status" value="1"/>
</dbReference>
<dbReference type="InterPro" id="IPR013780">
    <property type="entry name" value="Glyco_hydro_b"/>
</dbReference>
<feature type="signal peptide" evidence="8">
    <location>
        <begin position="1"/>
        <end position="16"/>
    </location>
</feature>
<dbReference type="AlphaFoldDB" id="A0A0N4X6S1"/>
<evidence type="ECO:0000256" key="6">
    <source>
        <dbReference type="ARBA" id="ARBA00023295"/>
    </source>
</evidence>
<gene>
    <name evidence="10" type="ORF">HPLM_LOCUS20055</name>
</gene>
<sequence length="445" mass="50448">MQILVLIALLPSTALGLDNGLARTPPMGWMSWTQFRCQTNCEKHPDDCINEKLYQTMADRLEILSQISFAKSPFQFLMAILKPAITTFTLTTVGWKEAVMLIPSGIKALSKYVRPTKLGQRTYLKKKIFLVTPQKCKLCFLFQYLQMHDRNLYLGIYEDWGNKTCAGYPGSEGHVEIDAQTFADWECDYLKLDGCHMKQSEQGVGYPEMEKALNATGRPIMYSCEWPYYLIDEQKQINYTAIAQSCNLWRNFNDVSNSWLSILSIMAFYDAYQNELIDVNGPGQWNDPDMLVIGMKDGLTVDQAKVQMSVWAIWSAPLIMSNDLRTIDPKFKEILLNRDVIAIDQDPMGKMGRLMLSNDNTGVYVKPVMPREVSDTSFAIAVVNKHLFTTYTVKFALNKVGMNRATGYQIKDLWSGQDMGIFKPTDTFTANVPATGVAMFKATIV</sequence>
<keyword evidence="5 7" id="KW-0378">Hydrolase</keyword>
<dbReference type="GO" id="GO:0016139">
    <property type="term" value="P:glycoside catabolic process"/>
    <property type="evidence" value="ECO:0007669"/>
    <property type="project" value="TreeGrafter"/>
</dbReference>
<dbReference type="Pfam" id="PF17801">
    <property type="entry name" value="Melibiase_C"/>
    <property type="match status" value="1"/>
</dbReference>
<dbReference type="InterPro" id="IPR013785">
    <property type="entry name" value="Aldolase_TIM"/>
</dbReference>
<proteinExistence type="inferred from homology"/>
<dbReference type="GO" id="GO:0005737">
    <property type="term" value="C:cytoplasm"/>
    <property type="evidence" value="ECO:0007669"/>
    <property type="project" value="TreeGrafter"/>
</dbReference>
<evidence type="ECO:0000256" key="8">
    <source>
        <dbReference type="SAM" id="SignalP"/>
    </source>
</evidence>
<dbReference type="InterPro" id="IPR041233">
    <property type="entry name" value="Melibiase_C"/>
</dbReference>
<keyword evidence="4 8" id="KW-0732">Signal</keyword>
<dbReference type="EMBL" id="UZAF01021812">
    <property type="protein sequence ID" value="VDO81123.1"/>
    <property type="molecule type" value="Genomic_DNA"/>
</dbReference>
<dbReference type="EC" id="3.2.1.-" evidence="7"/>
<dbReference type="Gene3D" id="3.20.20.70">
    <property type="entry name" value="Aldolase class I"/>
    <property type="match status" value="2"/>
</dbReference>
<feature type="chain" id="PRO_5043124403" description="Alpha-galactosidase" evidence="8">
    <location>
        <begin position="17"/>
        <end position="445"/>
    </location>
</feature>
<dbReference type="Proteomes" id="UP000268014">
    <property type="component" value="Unassembled WGS sequence"/>
</dbReference>
<protein>
    <recommendedName>
        <fullName evidence="3 7">Alpha-galactosidase</fullName>
        <ecNumber evidence="7">3.2.1.-</ecNumber>
    </recommendedName>
</protein>
<dbReference type="CDD" id="cd14792">
    <property type="entry name" value="GH27"/>
    <property type="match status" value="1"/>
</dbReference>
<evidence type="ECO:0000256" key="3">
    <source>
        <dbReference type="ARBA" id="ARBA00012755"/>
    </source>
</evidence>
<accession>A0A0N4X6S1</accession>
<dbReference type="PRINTS" id="PR00740">
    <property type="entry name" value="GLHYDRLASE27"/>
</dbReference>
<reference evidence="10 11" key="2">
    <citation type="submission" date="2018-11" db="EMBL/GenBank/DDBJ databases">
        <authorList>
            <consortium name="Pathogen Informatics"/>
        </authorList>
    </citation>
    <scope>NUCLEOTIDE SEQUENCE [LARGE SCALE GENOMIC DNA]</scope>
    <source>
        <strain evidence="10 11">MHpl1</strain>
    </source>
</reference>
<dbReference type="Gene3D" id="2.60.40.1180">
    <property type="entry name" value="Golgi alpha-mannosidase II"/>
    <property type="match status" value="1"/>
</dbReference>
<evidence type="ECO:0000313" key="12">
    <source>
        <dbReference type="WBParaSite" id="HPLM_0002006301-mRNA-1"/>
    </source>
</evidence>
<evidence type="ECO:0000259" key="9">
    <source>
        <dbReference type="Pfam" id="PF17801"/>
    </source>
</evidence>
<organism evidence="12">
    <name type="scientific">Haemonchus placei</name>
    <name type="common">Barber's pole worm</name>
    <dbReference type="NCBI Taxonomy" id="6290"/>
    <lineage>
        <taxon>Eukaryota</taxon>
        <taxon>Metazoa</taxon>
        <taxon>Ecdysozoa</taxon>
        <taxon>Nematoda</taxon>
        <taxon>Chromadorea</taxon>
        <taxon>Rhabditida</taxon>
        <taxon>Rhabditina</taxon>
        <taxon>Rhabditomorpha</taxon>
        <taxon>Strongyloidea</taxon>
        <taxon>Trichostrongylidae</taxon>
        <taxon>Haemonchus</taxon>
    </lineage>
</organism>
<evidence type="ECO:0000256" key="4">
    <source>
        <dbReference type="ARBA" id="ARBA00022729"/>
    </source>
</evidence>
<comment type="similarity">
    <text evidence="2 7">Belongs to the glycosyl hydrolase 27 family.</text>
</comment>
<dbReference type="OMA" id="HANSRFL"/>